<organism evidence="7 8">
    <name type="scientific">Luteolibacter algae</name>
    <dbReference type="NCBI Taxonomy" id="454151"/>
    <lineage>
        <taxon>Bacteria</taxon>
        <taxon>Pseudomonadati</taxon>
        <taxon>Verrucomicrobiota</taxon>
        <taxon>Verrucomicrobiia</taxon>
        <taxon>Verrucomicrobiales</taxon>
        <taxon>Verrucomicrobiaceae</taxon>
        <taxon>Luteolibacter</taxon>
    </lineage>
</organism>
<dbReference type="PRINTS" id="PR00762">
    <property type="entry name" value="CLCHANNEL"/>
</dbReference>
<evidence type="ECO:0000313" key="7">
    <source>
        <dbReference type="EMBL" id="MFD2256274.1"/>
    </source>
</evidence>
<reference evidence="8" key="1">
    <citation type="journal article" date="2019" name="Int. J. Syst. Evol. Microbiol.">
        <title>The Global Catalogue of Microorganisms (GCM) 10K type strain sequencing project: providing services to taxonomists for standard genome sequencing and annotation.</title>
        <authorList>
            <consortium name="The Broad Institute Genomics Platform"/>
            <consortium name="The Broad Institute Genome Sequencing Center for Infectious Disease"/>
            <person name="Wu L."/>
            <person name="Ma J."/>
        </authorList>
    </citation>
    <scope>NUCLEOTIDE SEQUENCE [LARGE SCALE GENOMIC DNA]</scope>
    <source>
        <strain evidence="8">CGMCC 4.7106</strain>
    </source>
</reference>
<feature type="transmembrane region" description="Helical" evidence="5">
    <location>
        <begin position="334"/>
        <end position="354"/>
    </location>
</feature>
<feature type="transmembrane region" description="Helical" evidence="5">
    <location>
        <begin position="360"/>
        <end position="386"/>
    </location>
</feature>
<comment type="caution">
    <text evidence="7">The sequence shown here is derived from an EMBL/GenBank/DDBJ whole genome shotgun (WGS) entry which is preliminary data.</text>
</comment>
<gene>
    <name evidence="7" type="ORF">ACFSSA_06285</name>
</gene>
<accession>A0ABW5D8F8</accession>
<feature type="transmembrane region" description="Helical" evidence="5">
    <location>
        <begin position="131"/>
        <end position="158"/>
    </location>
</feature>
<keyword evidence="3 5" id="KW-1133">Transmembrane helix</keyword>
<evidence type="ECO:0000256" key="1">
    <source>
        <dbReference type="ARBA" id="ARBA00004141"/>
    </source>
</evidence>
<dbReference type="EMBL" id="JBHUIT010000005">
    <property type="protein sequence ID" value="MFD2256274.1"/>
    <property type="molecule type" value="Genomic_DNA"/>
</dbReference>
<dbReference type="InterPro" id="IPR014743">
    <property type="entry name" value="Cl-channel_core"/>
</dbReference>
<dbReference type="InterPro" id="IPR050368">
    <property type="entry name" value="ClC-type_chloride_channel"/>
</dbReference>
<feature type="transmembrane region" description="Helical" evidence="5">
    <location>
        <begin position="80"/>
        <end position="99"/>
    </location>
</feature>
<dbReference type="PROSITE" id="PS51257">
    <property type="entry name" value="PROKAR_LIPOPROTEIN"/>
    <property type="match status" value="1"/>
</dbReference>
<evidence type="ECO:0000256" key="2">
    <source>
        <dbReference type="ARBA" id="ARBA00022692"/>
    </source>
</evidence>
<feature type="transmembrane region" description="Helical" evidence="5">
    <location>
        <begin position="38"/>
        <end position="59"/>
    </location>
</feature>
<feature type="chain" id="PRO_5046519418" evidence="6">
    <location>
        <begin position="23"/>
        <end position="401"/>
    </location>
</feature>
<dbReference type="PANTHER" id="PTHR43427:SF12">
    <property type="entry name" value="CHLORIDE TRANSPORTER"/>
    <property type="match status" value="1"/>
</dbReference>
<dbReference type="Proteomes" id="UP001597375">
    <property type="component" value="Unassembled WGS sequence"/>
</dbReference>
<feature type="transmembrane region" description="Helical" evidence="5">
    <location>
        <begin position="209"/>
        <end position="228"/>
    </location>
</feature>
<evidence type="ECO:0000313" key="8">
    <source>
        <dbReference type="Proteomes" id="UP001597375"/>
    </source>
</evidence>
<name>A0ABW5D8F8_9BACT</name>
<sequence>MKLLKWCAVLAALASCIGTAAAFFLWSLDTVTRQRFATPWLIYFLPLAGVAMGFYYRSLGKHVGSGNSSILCTVHKSDHTVPFSLAPSILIATVATHLFGGSAGREGTAVQMGAGIAGAFGKYFAKSREGIHLLLFCGIAAGFGAVFGTPFAGAVFALEFVRHRIISRKIIPCLITALAADQICHAWGIHHTLYPHIEFTREISTYLPIVWKLAFAAAFFALGSRFFIFASFHSARKLREWFPHEAVRAGIGGLIIVILFLVLGTTDYLGLGVLPENDTSLTLPRFFSSDVHASGTVWLWKLVFTVVTLSVGFKGGEVTPLFFIGAAMGNTLAWFLNAPVDLFAGLGMIAFFAAATKTPYASIIMGIELLGWHIYAPLAVCTLIAFKLSGPTSIYPAIKEL</sequence>
<feature type="transmembrane region" description="Helical" evidence="5">
    <location>
        <begin position="249"/>
        <end position="271"/>
    </location>
</feature>
<evidence type="ECO:0000256" key="5">
    <source>
        <dbReference type="SAM" id="Phobius"/>
    </source>
</evidence>
<dbReference type="Pfam" id="PF00654">
    <property type="entry name" value="Voltage_CLC"/>
    <property type="match status" value="1"/>
</dbReference>
<evidence type="ECO:0000256" key="6">
    <source>
        <dbReference type="SAM" id="SignalP"/>
    </source>
</evidence>
<protein>
    <submittedName>
        <fullName evidence="7">Chloride channel protein</fullName>
    </submittedName>
</protein>
<proteinExistence type="predicted"/>
<evidence type="ECO:0000256" key="4">
    <source>
        <dbReference type="ARBA" id="ARBA00023136"/>
    </source>
</evidence>
<dbReference type="RefSeq" id="WP_386819365.1">
    <property type="nucleotide sequence ID" value="NZ_JBHUIT010000005.1"/>
</dbReference>
<dbReference type="SUPFAM" id="SSF81340">
    <property type="entry name" value="Clc chloride channel"/>
    <property type="match status" value="1"/>
</dbReference>
<feature type="transmembrane region" description="Helical" evidence="5">
    <location>
        <begin position="291"/>
        <end position="313"/>
    </location>
</feature>
<keyword evidence="4 5" id="KW-0472">Membrane</keyword>
<dbReference type="InterPro" id="IPR001807">
    <property type="entry name" value="ClC"/>
</dbReference>
<keyword evidence="2 5" id="KW-0812">Transmembrane</keyword>
<feature type="signal peptide" evidence="6">
    <location>
        <begin position="1"/>
        <end position="22"/>
    </location>
</feature>
<keyword evidence="6" id="KW-0732">Signal</keyword>
<keyword evidence="8" id="KW-1185">Reference proteome</keyword>
<dbReference type="Gene3D" id="1.10.3080.10">
    <property type="entry name" value="Clc chloride channel"/>
    <property type="match status" value="1"/>
</dbReference>
<comment type="subcellular location">
    <subcellularLocation>
        <location evidence="1">Membrane</location>
        <topology evidence="1">Multi-pass membrane protein</topology>
    </subcellularLocation>
</comment>
<evidence type="ECO:0000256" key="3">
    <source>
        <dbReference type="ARBA" id="ARBA00022989"/>
    </source>
</evidence>
<dbReference type="PANTHER" id="PTHR43427">
    <property type="entry name" value="CHLORIDE CHANNEL PROTEIN CLC-E"/>
    <property type="match status" value="1"/>
</dbReference>